<dbReference type="Gene3D" id="3.40.50.12470">
    <property type="match status" value="1"/>
</dbReference>
<dbReference type="PANTHER" id="PTHR23152:SF4">
    <property type="entry name" value="2-OXOADIPATE DEHYDROGENASE COMPLEX COMPONENT E1"/>
    <property type="match status" value="1"/>
</dbReference>
<keyword evidence="8" id="KW-1185">Reference proteome</keyword>
<evidence type="ECO:0000256" key="4">
    <source>
        <dbReference type="ARBA" id="ARBA00023002"/>
    </source>
</evidence>
<comment type="cofactor">
    <cofactor evidence="1">
        <name>thiamine diphosphate</name>
        <dbReference type="ChEBI" id="CHEBI:58937"/>
    </cofactor>
</comment>
<keyword evidence="5" id="KW-0786">Thiamine pyrophosphate</keyword>
<comment type="caution">
    <text evidence="7">The sequence shown here is derived from an EMBL/GenBank/DDBJ whole genome shotgun (WGS) entry which is preliminary data.</text>
</comment>
<comment type="similarity">
    <text evidence="2">Belongs to the alpha-ketoglutarate dehydrogenase family.</text>
</comment>
<dbReference type="AlphaFoldDB" id="A0A177BET2"/>
<proteinExistence type="inferred from homology"/>
<evidence type="ECO:0000313" key="8">
    <source>
        <dbReference type="Proteomes" id="UP000078046"/>
    </source>
</evidence>
<dbReference type="GO" id="GO:0030976">
    <property type="term" value="F:thiamine pyrophosphate binding"/>
    <property type="evidence" value="ECO:0007669"/>
    <property type="project" value="InterPro"/>
</dbReference>
<name>A0A177BET2_9BILA</name>
<dbReference type="InterPro" id="IPR029061">
    <property type="entry name" value="THDP-binding"/>
</dbReference>
<evidence type="ECO:0000256" key="5">
    <source>
        <dbReference type="ARBA" id="ARBA00023052"/>
    </source>
</evidence>
<dbReference type="PANTHER" id="PTHR23152">
    <property type="entry name" value="2-OXOGLUTARATE DEHYDROGENASE"/>
    <property type="match status" value="1"/>
</dbReference>
<feature type="domain" description="Transketolase-like pyrimidine-binding" evidence="6">
    <location>
        <begin position="532"/>
        <end position="732"/>
    </location>
</feature>
<organism evidence="7 8">
    <name type="scientific">Intoshia linei</name>
    <dbReference type="NCBI Taxonomy" id="1819745"/>
    <lineage>
        <taxon>Eukaryota</taxon>
        <taxon>Metazoa</taxon>
        <taxon>Spiralia</taxon>
        <taxon>Lophotrochozoa</taxon>
        <taxon>Mesozoa</taxon>
        <taxon>Orthonectida</taxon>
        <taxon>Rhopaluridae</taxon>
        <taxon>Intoshia</taxon>
    </lineage>
</organism>
<protein>
    <recommendedName>
        <fullName evidence="6">Transketolase-like pyrimidine-binding domain-containing protein</fullName>
    </recommendedName>
</protein>
<dbReference type="Gene3D" id="3.40.50.970">
    <property type="match status" value="1"/>
</dbReference>
<accession>A0A177BET2</accession>
<evidence type="ECO:0000256" key="1">
    <source>
        <dbReference type="ARBA" id="ARBA00001964"/>
    </source>
</evidence>
<evidence type="ECO:0000256" key="2">
    <source>
        <dbReference type="ARBA" id="ARBA00006936"/>
    </source>
</evidence>
<dbReference type="Pfam" id="PF00676">
    <property type="entry name" value="E1_dh"/>
    <property type="match status" value="1"/>
</dbReference>
<dbReference type="SUPFAM" id="SSF52518">
    <property type="entry name" value="Thiamin diphosphate-binding fold (THDP-binding)"/>
    <property type="match status" value="2"/>
</dbReference>
<dbReference type="Pfam" id="PF16870">
    <property type="entry name" value="OxoGdeHyase_C"/>
    <property type="match status" value="1"/>
</dbReference>
<dbReference type="EMBL" id="LWCA01000005">
    <property type="protein sequence ID" value="OAF72082.1"/>
    <property type="molecule type" value="Genomic_DNA"/>
</dbReference>
<keyword evidence="4" id="KW-0560">Oxidoreductase</keyword>
<dbReference type="InterPro" id="IPR001017">
    <property type="entry name" value="DH_E1"/>
</dbReference>
<sequence>MYRSVYAQLYKKIHKKCQFNQLPRKFSFSPLKEGEITDLLKLFRKNGHIISTSCSSFPNHYMNYRNENENILKIFEKLKTRKNFEKFHKLYSETITVEFDYLPENEQNWLFHQYEENFKDVNNPAFIKDSILLLKCEAFDHFMAKKYTTTKRYGSEGCESVNIFYDTIIKECQLNEICNILWCMAHRGRLNTIQLILEYSLTEMFYKFNGLEEFNSDFCKPSLVKNENIPILTGDVLSHLFVTKNFDKKMSDAQLKVHLLPNSSHLEAVNSVALGMARGAQEQTDSLCLQVHGDGALIGQGSVMESLNMSQLDGFRVGGSIHLVINNLLSFTTESFEARSTRYCTDIAKLTSCPVIHVNGYNISGIKKAARLAMKYRNKFSKDIFVELVCFRKHGHNEMDEARFTNPLLYKQIDNKLSIPQYFFEHSKSAFTVDNLNFIKSSVDDYKAELNKSYKDVFSDTFKKTFKTYCKPQFAENVINRYRTGISIENMQTILNCSINYPKNFNIHPNLLKSLIVPKQKMLKKFNNDTKIDWPTAENLAVGGLLLNGFNVRICGQEAGRGTFSQRHAILNDQNTGERFIPFKYLKPGKFEIVNSPLSEFAVLGFEYGMSVQSRNRLVIWEAQFGDFANGAQIIIDAFISSGESKWGQQSSIVLLLPHGLDGMGSEHSSSRLERYLQLSNDLPDSISGDDVNMYIANPSTAAQYFHILRRQMISYIRKPLILMTPKALLKSTEMASPISQFQGENTFQSVLDDPRHNPNSKQNVKCAVLVSGKHFYTLNNERLKWDKNISNQMAILRIEQLCPFPVYEISKILKGYPNVKSYVWSQEEHQNNGPWSFVNERLSNILNLKLIYNGRNVSSSPASGIVKFHKLENEKILTDLYSNLAI</sequence>
<dbReference type="Pfam" id="PF02779">
    <property type="entry name" value="Transket_pyr"/>
    <property type="match status" value="1"/>
</dbReference>
<dbReference type="InterPro" id="IPR031717">
    <property type="entry name" value="ODO-1/KGD_C"/>
</dbReference>
<reference evidence="7 8" key="1">
    <citation type="submission" date="2016-04" db="EMBL/GenBank/DDBJ databases">
        <title>The genome of Intoshia linei affirms orthonectids as highly simplified spiralians.</title>
        <authorList>
            <person name="Mikhailov K.V."/>
            <person name="Slusarev G.S."/>
            <person name="Nikitin M.A."/>
            <person name="Logacheva M.D."/>
            <person name="Penin A."/>
            <person name="Aleoshin V."/>
            <person name="Panchin Y.V."/>
        </authorList>
    </citation>
    <scope>NUCLEOTIDE SEQUENCE [LARGE SCALE GENOMIC DNA]</scope>
    <source>
        <strain evidence="7">Intl2013</strain>
        <tissue evidence="7">Whole animal</tissue>
    </source>
</reference>
<dbReference type="Gene3D" id="3.40.50.11610">
    <property type="entry name" value="Multifunctional 2-oxoglutarate metabolism enzyme, C-terminal domain"/>
    <property type="match status" value="1"/>
</dbReference>
<dbReference type="GO" id="GO:0016624">
    <property type="term" value="F:oxidoreductase activity, acting on the aldehyde or oxo group of donors, disulfide as acceptor"/>
    <property type="evidence" value="ECO:0007669"/>
    <property type="project" value="InterPro"/>
</dbReference>
<dbReference type="PIRSF" id="PIRSF000157">
    <property type="entry name" value="Oxoglu_dh_E1"/>
    <property type="match status" value="1"/>
</dbReference>
<evidence type="ECO:0000313" key="7">
    <source>
        <dbReference type="EMBL" id="OAF72082.1"/>
    </source>
</evidence>
<dbReference type="InterPro" id="IPR011603">
    <property type="entry name" value="2oxoglutarate_DH_E1"/>
</dbReference>
<dbReference type="SMART" id="SM00861">
    <property type="entry name" value="Transket_pyr"/>
    <property type="match status" value="1"/>
</dbReference>
<dbReference type="OrthoDB" id="413077at2759"/>
<dbReference type="Proteomes" id="UP000078046">
    <property type="component" value="Unassembled WGS sequence"/>
</dbReference>
<dbReference type="NCBIfam" id="NF006914">
    <property type="entry name" value="PRK09404.1"/>
    <property type="match status" value="1"/>
</dbReference>
<dbReference type="InterPro" id="IPR042179">
    <property type="entry name" value="KGD_C_sf"/>
</dbReference>
<dbReference type="InterPro" id="IPR005475">
    <property type="entry name" value="Transketolase-like_Pyr-bd"/>
</dbReference>
<evidence type="ECO:0000259" key="6">
    <source>
        <dbReference type="SMART" id="SM00861"/>
    </source>
</evidence>
<keyword evidence="3" id="KW-0809">Transit peptide</keyword>
<gene>
    <name evidence="7" type="ORF">A3Q56_00126</name>
</gene>
<evidence type="ECO:0000256" key="3">
    <source>
        <dbReference type="ARBA" id="ARBA00022946"/>
    </source>
</evidence>